<dbReference type="Pfam" id="PF02469">
    <property type="entry name" value="Fasciclin"/>
    <property type="match status" value="1"/>
</dbReference>
<dbReference type="OrthoDB" id="5551751at2759"/>
<feature type="domain" description="FAS1" evidence="1">
    <location>
        <begin position="23"/>
        <end position="156"/>
    </location>
</feature>
<dbReference type="InParanoid" id="A0A167QGW6"/>
<organism evidence="2 3">
    <name type="scientific">Phycomyces blakesleeanus (strain ATCC 8743b / DSM 1359 / FGSC 10004 / NBRC 33097 / NRRL 1555)</name>
    <dbReference type="NCBI Taxonomy" id="763407"/>
    <lineage>
        <taxon>Eukaryota</taxon>
        <taxon>Fungi</taxon>
        <taxon>Fungi incertae sedis</taxon>
        <taxon>Mucoromycota</taxon>
        <taxon>Mucoromycotina</taxon>
        <taxon>Mucoromycetes</taxon>
        <taxon>Mucorales</taxon>
        <taxon>Phycomycetaceae</taxon>
        <taxon>Phycomyces</taxon>
    </lineage>
</organism>
<dbReference type="PANTHER" id="PTHR10900">
    <property type="entry name" value="PERIOSTIN-RELATED"/>
    <property type="match status" value="1"/>
</dbReference>
<keyword evidence="3" id="KW-1185">Reference proteome</keyword>
<sequence>MGESEDIKLLYEPNAPDYRTVAQQSLFDKLAPDPSLSTFLDILTRVDDIFDIFNDTQSAPFTVFCPVNSAFGDHADADIRANLKSFLRNHIVPTGKLDSKSLQHTQKLNTMLEDQTIQVHHHVFLRKTVLNDRATVDTVDPIEAANGIAYRIDEVLRPVK</sequence>
<evidence type="ECO:0000313" key="3">
    <source>
        <dbReference type="Proteomes" id="UP000077315"/>
    </source>
</evidence>
<evidence type="ECO:0000313" key="2">
    <source>
        <dbReference type="EMBL" id="OAD79678.1"/>
    </source>
</evidence>
<dbReference type="SMART" id="SM00554">
    <property type="entry name" value="FAS1"/>
    <property type="match status" value="1"/>
</dbReference>
<dbReference type="GeneID" id="28991179"/>
<proteinExistence type="predicted"/>
<dbReference type="Proteomes" id="UP000077315">
    <property type="component" value="Unassembled WGS sequence"/>
</dbReference>
<dbReference type="EMBL" id="KV440972">
    <property type="protein sequence ID" value="OAD79678.1"/>
    <property type="molecule type" value="Genomic_DNA"/>
</dbReference>
<evidence type="ECO:0000259" key="1">
    <source>
        <dbReference type="PROSITE" id="PS50213"/>
    </source>
</evidence>
<dbReference type="STRING" id="763407.A0A167QGW6"/>
<dbReference type="InterPro" id="IPR000782">
    <property type="entry name" value="FAS1_domain"/>
</dbReference>
<dbReference type="VEuPathDB" id="FungiDB:PHYBLDRAFT_139707"/>
<reference evidence="3" key="1">
    <citation type="submission" date="2015-06" db="EMBL/GenBank/DDBJ databases">
        <title>Expansion of signal transduction pathways in fungi by whole-genome duplication.</title>
        <authorList>
            <consortium name="DOE Joint Genome Institute"/>
            <person name="Corrochano L.M."/>
            <person name="Kuo A."/>
            <person name="Marcet-Houben M."/>
            <person name="Polaino S."/>
            <person name="Salamov A."/>
            <person name="Villalobos J.M."/>
            <person name="Alvarez M.I."/>
            <person name="Avalos J."/>
            <person name="Benito E.P."/>
            <person name="Benoit I."/>
            <person name="Burger G."/>
            <person name="Camino L.P."/>
            <person name="Canovas D."/>
            <person name="Cerda-Olmedo E."/>
            <person name="Cheng J.-F."/>
            <person name="Dominguez A."/>
            <person name="Elias M."/>
            <person name="Eslava A.P."/>
            <person name="Glaser F."/>
            <person name="Grimwood J."/>
            <person name="Gutierrez G."/>
            <person name="Heitman J."/>
            <person name="Henrissat B."/>
            <person name="Iturriaga E.A."/>
            <person name="Lang B.F."/>
            <person name="Lavin J.L."/>
            <person name="Lee S."/>
            <person name="Li W."/>
            <person name="Lindquist E."/>
            <person name="Lopez-Garcia S."/>
            <person name="Luque E.M."/>
            <person name="Marcos A.T."/>
            <person name="Martin J."/>
            <person name="McCluskey K."/>
            <person name="Medina H.R."/>
            <person name="Miralles-Duran A."/>
            <person name="Miyazaki A."/>
            <person name="Munoz-Torres E."/>
            <person name="Oguiza J.A."/>
            <person name="Ohm R."/>
            <person name="Olmedo M."/>
            <person name="Orejas M."/>
            <person name="Ortiz-Castellanos L."/>
            <person name="Pisabarro A.G."/>
            <person name="Rodriguez-Romero J."/>
            <person name="Ruiz-Herrera J."/>
            <person name="Ruiz-Vazquez R."/>
            <person name="Sanz C."/>
            <person name="Schackwitz W."/>
            <person name="Schmutz J."/>
            <person name="Shahriari M."/>
            <person name="Shelest E."/>
            <person name="Silva-Franco F."/>
            <person name="Soanes D."/>
            <person name="Syed K."/>
            <person name="Tagua V.G."/>
            <person name="Talbot N.J."/>
            <person name="Thon M."/>
            <person name="De vries R.P."/>
            <person name="Wiebenga A."/>
            <person name="Yadav J.S."/>
            <person name="Braun E.L."/>
            <person name="Baker S."/>
            <person name="Garre V."/>
            <person name="Horwitz B."/>
            <person name="Torres-Martinez S."/>
            <person name="Idnurm A."/>
            <person name="Herrera-Estrella A."/>
            <person name="Gabaldon T."/>
            <person name="Grigoriev I.V."/>
        </authorList>
    </citation>
    <scope>NUCLEOTIDE SEQUENCE [LARGE SCALE GENOMIC DNA]</scope>
    <source>
        <strain evidence="3">NRRL 1555(-)</strain>
    </source>
</reference>
<dbReference type="InterPro" id="IPR036378">
    <property type="entry name" value="FAS1_dom_sf"/>
</dbReference>
<dbReference type="InterPro" id="IPR050904">
    <property type="entry name" value="Adhesion/Biosynth-related"/>
</dbReference>
<dbReference type="AlphaFoldDB" id="A0A167QGW6"/>
<gene>
    <name evidence="2" type="ORF">PHYBLDRAFT_139707</name>
</gene>
<accession>A0A167QGW6</accession>
<dbReference type="Gene3D" id="2.30.180.10">
    <property type="entry name" value="FAS1 domain"/>
    <property type="match status" value="1"/>
</dbReference>
<protein>
    <recommendedName>
        <fullName evidence="1">FAS1 domain-containing protein</fullName>
    </recommendedName>
</protein>
<dbReference type="RefSeq" id="XP_018297718.1">
    <property type="nucleotide sequence ID" value="XM_018430273.1"/>
</dbReference>
<dbReference type="SUPFAM" id="SSF82153">
    <property type="entry name" value="FAS1 domain"/>
    <property type="match status" value="1"/>
</dbReference>
<dbReference type="PROSITE" id="PS50213">
    <property type="entry name" value="FAS1"/>
    <property type="match status" value="1"/>
</dbReference>
<dbReference type="PANTHER" id="PTHR10900:SF77">
    <property type="entry name" value="FI19380P1"/>
    <property type="match status" value="1"/>
</dbReference>
<name>A0A167QGW6_PHYB8</name>